<feature type="region of interest" description="Disordered" evidence="3">
    <location>
        <begin position="56"/>
        <end position="104"/>
    </location>
</feature>
<comment type="caution">
    <text evidence="5">The sequence shown here is derived from an EMBL/GenBank/DDBJ whole genome shotgun (WGS) entry which is preliminary data.</text>
</comment>
<dbReference type="Pfam" id="PF00172">
    <property type="entry name" value="Zn_clus"/>
    <property type="match status" value="1"/>
</dbReference>
<evidence type="ECO:0000256" key="3">
    <source>
        <dbReference type="SAM" id="MobiDB-lite"/>
    </source>
</evidence>
<dbReference type="SMART" id="SM00066">
    <property type="entry name" value="GAL4"/>
    <property type="match status" value="1"/>
</dbReference>
<dbReference type="Gene3D" id="4.10.240.10">
    <property type="entry name" value="Zn(2)-C6 fungal-type DNA-binding domain"/>
    <property type="match status" value="1"/>
</dbReference>
<keyword evidence="2" id="KW-0539">Nucleus</keyword>
<dbReference type="InterPro" id="IPR036864">
    <property type="entry name" value="Zn2-C6_fun-type_DNA-bd_sf"/>
</dbReference>
<dbReference type="GO" id="GO:0008270">
    <property type="term" value="F:zinc ion binding"/>
    <property type="evidence" value="ECO:0007669"/>
    <property type="project" value="InterPro"/>
</dbReference>
<evidence type="ECO:0000259" key="4">
    <source>
        <dbReference type="PROSITE" id="PS50048"/>
    </source>
</evidence>
<dbReference type="InterPro" id="IPR021858">
    <property type="entry name" value="Fun_TF"/>
</dbReference>
<dbReference type="EMBL" id="CAJMXA010003553">
    <property type="protein sequence ID" value="CAE6502647.1"/>
    <property type="molecule type" value="Genomic_DNA"/>
</dbReference>
<dbReference type="PROSITE" id="PS00463">
    <property type="entry name" value="ZN2_CY6_FUNGAL_1"/>
    <property type="match status" value="1"/>
</dbReference>
<protein>
    <recommendedName>
        <fullName evidence="4">Zn(2)-C6 fungal-type domain-containing protein</fullName>
    </recommendedName>
</protein>
<organism evidence="5 6">
    <name type="scientific">Rhizoctonia solani</name>
    <dbReference type="NCBI Taxonomy" id="456999"/>
    <lineage>
        <taxon>Eukaryota</taxon>
        <taxon>Fungi</taxon>
        <taxon>Dikarya</taxon>
        <taxon>Basidiomycota</taxon>
        <taxon>Agaricomycotina</taxon>
        <taxon>Agaricomycetes</taxon>
        <taxon>Cantharellales</taxon>
        <taxon>Ceratobasidiaceae</taxon>
        <taxon>Rhizoctonia</taxon>
    </lineage>
</organism>
<sequence length="539" mass="59461">MRHASTFDPVPNRSSKGCLTCKQRKKKCDEKKPGCDRCLLGGFDCLGYGHLKAASASTSQRESNQTSQILETSSPSLTQDGSTINSPPTFGVSHSSDQPSWSTISSSGPFSSPFSVVDNISVWQPEQYNLVAAAPFYEPKGIPMNPELDPFDLDNMKNLILTQYTRLAHRISFRPFPYPVDLGLSNYLIRGSHLIYKTLYLGARISQALLDDTNWQGYIGWIDTFHNRILGTHSSLIEVNANHLADRLAASCNLAVYAFMILNSSIGYTIFRKGAPIFLQLAAKFPNIWKGDSAISLSQALSAPRHELGKFAVMDTVAALAFGIAPLIHYDTTIRAEDHTPGQFQFLEPVYACPIVVLMALARVNASRASHLMDGDTVSPEGIEEYETAVRNWKPRVNYDDQPSQLITRLAVQEAWRQSALIYLYMGMCEADSSDSRVEALVRQIAQLASTVEPGGPFVTHLFVPCLIAGVAARKEKHRSILRKKIQVSQKADACLLRGADFSFVLDHLWHGAAAGGNAVTWDDYVNSRCLTISIPEEP</sequence>
<feature type="domain" description="Zn(2)-C6 fungal-type" evidence="4">
    <location>
        <begin position="17"/>
        <end position="45"/>
    </location>
</feature>
<name>A0A8H3CWP9_9AGAM</name>
<dbReference type="SUPFAM" id="SSF57701">
    <property type="entry name" value="Zn2/Cys6 DNA-binding domain"/>
    <property type="match status" value="1"/>
</dbReference>
<dbReference type="Pfam" id="PF11951">
    <property type="entry name" value="Fungal_trans_2"/>
    <property type="match status" value="1"/>
</dbReference>
<evidence type="ECO:0000256" key="2">
    <source>
        <dbReference type="ARBA" id="ARBA00023242"/>
    </source>
</evidence>
<feature type="compositionally biased region" description="Polar residues" evidence="3">
    <location>
        <begin position="56"/>
        <end position="98"/>
    </location>
</feature>
<dbReference type="PROSITE" id="PS50048">
    <property type="entry name" value="ZN2_CY6_FUNGAL_2"/>
    <property type="match status" value="1"/>
</dbReference>
<dbReference type="CDD" id="cd00067">
    <property type="entry name" value="GAL4"/>
    <property type="match status" value="1"/>
</dbReference>
<accession>A0A8H3CWP9</accession>
<dbReference type="GO" id="GO:0005634">
    <property type="term" value="C:nucleus"/>
    <property type="evidence" value="ECO:0007669"/>
    <property type="project" value="UniProtKB-SubCell"/>
</dbReference>
<proteinExistence type="predicted"/>
<evidence type="ECO:0000256" key="1">
    <source>
        <dbReference type="ARBA" id="ARBA00004123"/>
    </source>
</evidence>
<evidence type="ECO:0000313" key="6">
    <source>
        <dbReference type="Proteomes" id="UP000663853"/>
    </source>
</evidence>
<dbReference type="AlphaFoldDB" id="A0A8H3CWP9"/>
<dbReference type="InterPro" id="IPR001138">
    <property type="entry name" value="Zn2Cys6_DnaBD"/>
</dbReference>
<comment type="subcellular location">
    <subcellularLocation>
        <location evidence="1">Nucleus</location>
    </subcellularLocation>
</comment>
<dbReference type="PANTHER" id="PTHR37534:SF46">
    <property type="entry name" value="ZN(II)2CYS6 TRANSCRIPTION FACTOR (EUROFUNG)"/>
    <property type="match status" value="1"/>
</dbReference>
<gene>
    <name evidence="5" type="ORF">RDB_LOCUS114772</name>
</gene>
<evidence type="ECO:0000313" key="5">
    <source>
        <dbReference type="EMBL" id="CAE6502647.1"/>
    </source>
</evidence>
<dbReference type="PANTHER" id="PTHR37534">
    <property type="entry name" value="TRANSCRIPTIONAL ACTIVATOR PROTEIN UGA3"/>
    <property type="match status" value="1"/>
</dbReference>
<dbReference type="Proteomes" id="UP000663853">
    <property type="component" value="Unassembled WGS sequence"/>
</dbReference>
<reference evidence="5" key="1">
    <citation type="submission" date="2021-01" db="EMBL/GenBank/DDBJ databases">
        <authorList>
            <person name="Kaushik A."/>
        </authorList>
    </citation>
    <scope>NUCLEOTIDE SEQUENCE</scope>
    <source>
        <strain evidence="5">AG6-10EEA</strain>
    </source>
</reference>
<dbReference type="GO" id="GO:0000981">
    <property type="term" value="F:DNA-binding transcription factor activity, RNA polymerase II-specific"/>
    <property type="evidence" value="ECO:0007669"/>
    <property type="project" value="InterPro"/>
</dbReference>